<reference evidence="2" key="2">
    <citation type="submission" date="2020-11" db="EMBL/GenBank/DDBJ databases">
        <authorList>
            <consortium name="DOE Joint Genome Institute"/>
            <person name="Kuo A."/>
            <person name="Miyauchi S."/>
            <person name="Kiss E."/>
            <person name="Drula E."/>
            <person name="Kohler A."/>
            <person name="Sanchez-Garcia M."/>
            <person name="Andreopoulos B."/>
            <person name="Barry K.W."/>
            <person name="Bonito G."/>
            <person name="Buee M."/>
            <person name="Carver A."/>
            <person name="Chen C."/>
            <person name="Cichocki N."/>
            <person name="Clum A."/>
            <person name="Culley D."/>
            <person name="Crous P.W."/>
            <person name="Fauchery L."/>
            <person name="Girlanda M."/>
            <person name="Hayes R."/>
            <person name="Keri Z."/>
            <person name="Labutti K."/>
            <person name="Lipzen A."/>
            <person name="Lombard V."/>
            <person name="Magnuson J."/>
            <person name="Maillard F."/>
            <person name="Morin E."/>
            <person name="Murat C."/>
            <person name="Nolan M."/>
            <person name="Ohm R."/>
            <person name="Pangilinan J."/>
            <person name="Pereira M."/>
            <person name="Perotto S."/>
            <person name="Peter M."/>
            <person name="Riley R."/>
            <person name="Sitrit Y."/>
            <person name="Stielow B."/>
            <person name="Szollosi G."/>
            <person name="Zifcakova L."/>
            <person name="Stursova M."/>
            <person name="Spatafora J.W."/>
            <person name="Tedersoo L."/>
            <person name="Vaario L.-M."/>
            <person name="Yamada A."/>
            <person name="Yan M."/>
            <person name="Wang P."/>
            <person name="Xu J."/>
            <person name="Bruns T."/>
            <person name="Baldrian P."/>
            <person name="Vilgalys R."/>
            <person name="Henrissat B."/>
            <person name="Grigoriev I.V."/>
            <person name="Hibbett D."/>
            <person name="Nagy L.G."/>
            <person name="Martin F.M."/>
        </authorList>
    </citation>
    <scope>NUCLEOTIDE SEQUENCE</scope>
    <source>
        <strain evidence="2">UH-Tt-Lm1</strain>
    </source>
</reference>
<keyword evidence="1" id="KW-1133">Transmembrane helix</keyword>
<keyword evidence="1" id="KW-0812">Transmembrane</keyword>
<gene>
    <name evidence="2" type="ORF">BJ322DRAFT_579945</name>
</gene>
<feature type="transmembrane region" description="Helical" evidence="1">
    <location>
        <begin position="16"/>
        <end position="39"/>
    </location>
</feature>
<comment type="caution">
    <text evidence="2">The sequence shown here is derived from an EMBL/GenBank/DDBJ whole genome shotgun (WGS) entry which is preliminary data.</text>
</comment>
<name>A0A9P6HIR3_9AGAM</name>
<feature type="transmembrane region" description="Helical" evidence="1">
    <location>
        <begin position="97"/>
        <end position="117"/>
    </location>
</feature>
<proteinExistence type="predicted"/>
<evidence type="ECO:0000313" key="3">
    <source>
        <dbReference type="Proteomes" id="UP000736335"/>
    </source>
</evidence>
<keyword evidence="1" id="KW-0472">Membrane</keyword>
<organism evidence="2 3">
    <name type="scientific">Thelephora terrestris</name>
    <dbReference type="NCBI Taxonomy" id="56493"/>
    <lineage>
        <taxon>Eukaryota</taxon>
        <taxon>Fungi</taxon>
        <taxon>Dikarya</taxon>
        <taxon>Basidiomycota</taxon>
        <taxon>Agaricomycotina</taxon>
        <taxon>Agaricomycetes</taxon>
        <taxon>Thelephorales</taxon>
        <taxon>Thelephoraceae</taxon>
        <taxon>Thelephora</taxon>
    </lineage>
</organism>
<protein>
    <submittedName>
        <fullName evidence="2">Uncharacterized protein</fullName>
    </submittedName>
</protein>
<dbReference type="EMBL" id="WIUZ02000004">
    <property type="protein sequence ID" value="KAF9787794.1"/>
    <property type="molecule type" value="Genomic_DNA"/>
</dbReference>
<evidence type="ECO:0000256" key="1">
    <source>
        <dbReference type="SAM" id="Phobius"/>
    </source>
</evidence>
<evidence type="ECO:0000313" key="2">
    <source>
        <dbReference type="EMBL" id="KAF9787794.1"/>
    </source>
</evidence>
<keyword evidence="3" id="KW-1185">Reference proteome</keyword>
<accession>A0A9P6HIR3</accession>
<dbReference type="Proteomes" id="UP000736335">
    <property type="component" value="Unassembled WGS sequence"/>
</dbReference>
<dbReference type="AlphaFoldDB" id="A0A9P6HIR3"/>
<sequence>MYKYLRMPVNVALGRIPKYCFAATAGAAYQILWLLLVGLKRTLGSERLGYALSLSLHGRCPEFLGLCYHYGFTPHYLLLWRPQDAYKSQGQAFGRRILVSLPSPLLSSSIFWVAWIAPTPQSLSQSHLCSVLLPLSHPV</sequence>
<reference evidence="2" key="1">
    <citation type="journal article" date="2020" name="Nat. Commun.">
        <title>Large-scale genome sequencing of mycorrhizal fungi provides insights into the early evolution of symbiotic traits.</title>
        <authorList>
            <person name="Miyauchi S."/>
            <person name="Kiss E."/>
            <person name="Kuo A."/>
            <person name="Drula E."/>
            <person name="Kohler A."/>
            <person name="Sanchez-Garcia M."/>
            <person name="Morin E."/>
            <person name="Andreopoulos B."/>
            <person name="Barry K.W."/>
            <person name="Bonito G."/>
            <person name="Buee M."/>
            <person name="Carver A."/>
            <person name="Chen C."/>
            <person name="Cichocki N."/>
            <person name="Clum A."/>
            <person name="Culley D."/>
            <person name="Crous P.W."/>
            <person name="Fauchery L."/>
            <person name="Girlanda M."/>
            <person name="Hayes R.D."/>
            <person name="Keri Z."/>
            <person name="LaButti K."/>
            <person name="Lipzen A."/>
            <person name="Lombard V."/>
            <person name="Magnuson J."/>
            <person name="Maillard F."/>
            <person name="Murat C."/>
            <person name="Nolan M."/>
            <person name="Ohm R.A."/>
            <person name="Pangilinan J."/>
            <person name="Pereira M.F."/>
            <person name="Perotto S."/>
            <person name="Peter M."/>
            <person name="Pfister S."/>
            <person name="Riley R."/>
            <person name="Sitrit Y."/>
            <person name="Stielow J.B."/>
            <person name="Szollosi G."/>
            <person name="Zifcakova L."/>
            <person name="Stursova M."/>
            <person name="Spatafora J.W."/>
            <person name="Tedersoo L."/>
            <person name="Vaario L.M."/>
            <person name="Yamada A."/>
            <person name="Yan M."/>
            <person name="Wang P."/>
            <person name="Xu J."/>
            <person name="Bruns T."/>
            <person name="Baldrian P."/>
            <person name="Vilgalys R."/>
            <person name="Dunand C."/>
            <person name="Henrissat B."/>
            <person name="Grigoriev I.V."/>
            <person name="Hibbett D."/>
            <person name="Nagy L.G."/>
            <person name="Martin F.M."/>
        </authorList>
    </citation>
    <scope>NUCLEOTIDE SEQUENCE</scope>
    <source>
        <strain evidence="2">UH-Tt-Lm1</strain>
    </source>
</reference>